<keyword evidence="3 6" id="KW-0812">Transmembrane</keyword>
<accession>A0A0R2NNS2</accession>
<dbReference type="RefSeq" id="WP_024624653.1">
    <property type="nucleotide sequence ID" value="NZ_AYGX02000081.1"/>
</dbReference>
<evidence type="ECO:0000256" key="1">
    <source>
        <dbReference type="ARBA" id="ARBA00004651"/>
    </source>
</evidence>
<evidence type="ECO:0000313" key="8">
    <source>
        <dbReference type="EMBL" id="KRO27351.1"/>
    </source>
</evidence>
<dbReference type="AlphaFoldDB" id="A0A0R2NNS2"/>
<feature type="domain" description="ABC-2 type transporter transmembrane" evidence="7">
    <location>
        <begin position="21"/>
        <end position="367"/>
    </location>
</feature>
<comment type="caution">
    <text evidence="8">The sequence shown here is derived from an EMBL/GenBank/DDBJ whole genome shotgun (WGS) entry which is preliminary data.</text>
</comment>
<dbReference type="InterPro" id="IPR051449">
    <property type="entry name" value="ABC-2_transporter_component"/>
</dbReference>
<gene>
    <name evidence="8" type="ORF">DY78_GL000101</name>
</gene>
<evidence type="ECO:0000259" key="7">
    <source>
        <dbReference type="Pfam" id="PF12698"/>
    </source>
</evidence>
<feature type="transmembrane region" description="Helical" evidence="6">
    <location>
        <begin position="261"/>
        <end position="285"/>
    </location>
</feature>
<evidence type="ECO:0000256" key="4">
    <source>
        <dbReference type="ARBA" id="ARBA00022989"/>
    </source>
</evidence>
<feature type="transmembrane region" description="Helical" evidence="6">
    <location>
        <begin position="297"/>
        <end position="320"/>
    </location>
</feature>
<proteinExistence type="predicted"/>
<dbReference type="GO" id="GO:0005886">
    <property type="term" value="C:plasma membrane"/>
    <property type="evidence" value="ECO:0007669"/>
    <property type="project" value="UniProtKB-SubCell"/>
</dbReference>
<evidence type="ECO:0000313" key="9">
    <source>
        <dbReference type="Proteomes" id="UP000050920"/>
    </source>
</evidence>
<evidence type="ECO:0000256" key="3">
    <source>
        <dbReference type="ARBA" id="ARBA00022692"/>
    </source>
</evidence>
<keyword evidence="4 6" id="KW-1133">Transmembrane helix</keyword>
<feature type="transmembrane region" description="Helical" evidence="6">
    <location>
        <begin position="180"/>
        <end position="204"/>
    </location>
</feature>
<dbReference type="Gene3D" id="3.40.1710.10">
    <property type="entry name" value="abc type-2 transporter like domain"/>
    <property type="match status" value="1"/>
</dbReference>
<reference evidence="8 9" key="1">
    <citation type="journal article" date="2015" name="Genome Announc.">
        <title>Expanding the biotechnology potential of lactobacilli through comparative genomics of 213 strains and associated genera.</title>
        <authorList>
            <person name="Sun Z."/>
            <person name="Harris H.M."/>
            <person name="McCann A."/>
            <person name="Guo C."/>
            <person name="Argimon S."/>
            <person name="Zhang W."/>
            <person name="Yang X."/>
            <person name="Jeffery I.B."/>
            <person name="Cooney J.C."/>
            <person name="Kagawa T.F."/>
            <person name="Liu W."/>
            <person name="Song Y."/>
            <person name="Salvetti E."/>
            <person name="Wrobel A."/>
            <person name="Rasinkangas P."/>
            <person name="Parkhill J."/>
            <person name="Rea M.C."/>
            <person name="O'Sullivan O."/>
            <person name="Ritari J."/>
            <person name="Douillard F.P."/>
            <person name="Paul Ross R."/>
            <person name="Yang R."/>
            <person name="Briner A.E."/>
            <person name="Felis G.E."/>
            <person name="de Vos W.M."/>
            <person name="Barrangou R."/>
            <person name="Klaenhammer T.R."/>
            <person name="Caufield P.W."/>
            <person name="Cui Y."/>
            <person name="Zhang H."/>
            <person name="O'Toole P.W."/>
        </authorList>
    </citation>
    <scope>NUCLEOTIDE SEQUENCE [LARGE SCALE GENOMIC DNA]</scope>
    <source>
        <strain evidence="8 9">DSM 21115</strain>
    </source>
</reference>
<evidence type="ECO:0000256" key="5">
    <source>
        <dbReference type="ARBA" id="ARBA00023136"/>
    </source>
</evidence>
<dbReference type="InterPro" id="IPR013525">
    <property type="entry name" value="ABC2_TM"/>
</dbReference>
<dbReference type="Proteomes" id="UP000050920">
    <property type="component" value="Unassembled WGS sequence"/>
</dbReference>
<dbReference type="EMBL" id="AYGX02000081">
    <property type="protein sequence ID" value="KRO27351.1"/>
    <property type="molecule type" value="Genomic_DNA"/>
</dbReference>
<dbReference type="GO" id="GO:0140359">
    <property type="term" value="F:ABC-type transporter activity"/>
    <property type="evidence" value="ECO:0007669"/>
    <property type="project" value="InterPro"/>
</dbReference>
<evidence type="ECO:0000256" key="6">
    <source>
        <dbReference type="SAM" id="Phobius"/>
    </source>
</evidence>
<comment type="subcellular location">
    <subcellularLocation>
        <location evidence="1">Cell membrane</location>
        <topology evidence="1">Multi-pass membrane protein</topology>
    </subcellularLocation>
</comment>
<feature type="transmembrane region" description="Helical" evidence="6">
    <location>
        <begin position="225"/>
        <end position="255"/>
    </location>
</feature>
<keyword evidence="5 6" id="KW-0472">Membrane</keyword>
<dbReference type="Pfam" id="PF12698">
    <property type="entry name" value="ABC2_membrane_3"/>
    <property type="match status" value="1"/>
</dbReference>
<feature type="transmembrane region" description="Helical" evidence="6">
    <location>
        <begin position="20"/>
        <end position="38"/>
    </location>
</feature>
<evidence type="ECO:0000256" key="2">
    <source>
        <dbReference type="ARBA" id="ARBA00022475"/>
    </source>
</evidence>
<protein>
    <submittedName>
        <fullName evidence="8">ABC transporter permease</fullName>
    </submittedName>
</protein>
<keyword evidence="2" id="KW-1003">Cell membrane</keyword>
<sequence>MQASLWLIRERIIMWKNHPWQVLFLLAIPFLSVGLYLYTSTSTTQNTLTVGVVDHDDSAASRLLATNLRRRVTVQTLTTKKTQQQALVQQSVTAIVTIPAGYQRQITNGQHPAVTVASIQHGALLTTVKNMVKAAAVNVLQLQAMTNKTADLQQVGQTLQQQTPTLKIKQIDQQASAHTLTIQIIGFLLMMLLYQANTFGTRSLQRERRNQTYQRTMLAPLSPANYFIGTAGFAMLAMVVEIGLAITVMVGVFKIDVGMGILPLFAVLCWFGLLAVLWSLAIGVLAPSTGMANGIQVLLITVTSLLSGCLIQLSVMPAVMQKVAMVTPQYWILQALQQLQNGTITSRFWGQLAMVGLFGLLFFSLAVFGFMRRQHQEIFD</sequence>
<feature type="transmembrane region" description="Helical" evidence="6">
    <location>
        <begin position="348"/>
        <end position="371"/>
    </location>
</feature>
<organism evidence="8 9">
    <name type="scientific">Lactiplantibacillus fabifermentans DSM 21115</name>
    <dbReference type="NCBI Taxonomy" id="1413187"/>
    <lineage>
        <taxon>Bacteria</taxon>
        <taxon>Bacillati</taxon>
        <taxon>Bacillota</taxon>
        <taxon>Bacilli</taxon>
        <taxon>Lactobacillales</taxon>
        <taxon>Lactobacillaceae</taxon>
        <taxon>Lactiplantibacillus</taxon>
    </lineage>
</organism>
<name>A0A0R2NNS2_9LACO</name>
<keyword evidence="9" id="KW-1185">Reference proteome</keyword>
<dbReference type="PANTHER" id="PTHR30294:SF45">
    <property type="entry name" value="LINEARMYCIN RESISTANCE PERMEASE PROTEIN LNRN"/>
    <property type="match status" value="1"/>
</dbReference>
<dbReference type="PANTHER" id="PTHR30294">
    <property type="entry name" value="MEMBRANE COMPONENT OF ABC TRANSPORTER YHHJ-RELATED"/>
    <property type="match status" value="1"/>
</dbReference>